<dbReference type="PANTHER" id="PTHR46696">
    <property type="entry name" value="P450, PUTATIVE (EUROFUNG)-RELATED"/>
    <property type="match status" value="1"/>
</dbReference>
<dbReference type="Proteomes" id="UP000033551">
    <property type="component" value="Unassembled WGS sequence"/>
</dbReference>
<dbReference type="PRINTS" id="PR00359">
    <property type="entry name" value="BP450"/>
</dbReference>
<organism evidence="2 3">
    <name type="scientific">Streptomyces katrae</name>
    <dbReference type="NCBI Taxonomy" id="68223"/>
    <lineage>
        <taxon>Bacteria</taxon>
        <taxon>Bacillati</taxon>
        <taxon>Actinomycetota</taxon>
        <taxon>Actinomycetes</taxon>
        <taxon>Kitasatosporales</taxon>
        <taxon>Streptomycetaceae</taxon>
        <taxon>Streptomyces</taxon>
    </lineage>
</organism>
<dbReference type="CDD" id="cd11036">
    <property type="entry name" value="AknT-like"/>
    <property type="match status" value="1"/>
</dbReference>
<accession>A0A0F4J477</accession>
<evidence type="ECO:0000313" key="3">
    <source>
        <dbReference type="Proteomes" id="UP000033551"/>
    </source>
</evidence>
<comment type="caution">
    <text evidence="2">The sequence shown here is derived from an EMBL/GenBank/DDBJ whole genome shotgun (WGS) entry which is preliminary data.</text>
</comment>
<protein>
    <recommendedName>
        <fullName evidence="4">Cytochrome P450</fullName>
    </recommendedName>
</protein>
<dbReference type="AlphaFoldDB" id="A0A0F4J477"/>
<dbReference type="STRING" id="68223.GCA_002028425_07063"/>
<sequence length="403" mass="42557">MSSELLTGDPGRETARRARRNQLARTAQWFAGLEADPYALVLRTGTGAPEAAEEAVRALGPLHRSALPDTWVTAHRAVAEEVVGHPAFDAPGPAATPGGGRPPPFRSAVLALDRALDRATAAALAPLTAFGGPLLWAADADSLEKRTATWARTLLAGLGERFDLAEDFARRLTGPVLAEQLGLPEAAHERFCRLLPDCRHVLDSLLCPQTHACARAAQAAETAMAGLLAEALHRPTAETVRASLVTALSAAEPTAVLICNAVRLLLDRPGGWQRLAEDPDRAAGEAVAHTLRTAPPVRLESRAVRSAVTLAGTPLPVGARVTLLVAAVNRDPPAEPDARPFGLCADLHFGLSAHLVEALARAALRTLARILPDLRADGDPVTRLRSPVLRAPERRPVAGNPVF</sequence>
<dbReference type="GO" id="GO:0004497">
    <property type="term" value="F:monooxygenase activity"/>
    <property type="evidence" value="ECO:0007669"/>
    <property type="project" value="InterPro"/>
</dbReference>
<dbReference type="SUPFAM" id="SSF48264">
    <property type="entry name" value="Cytochrome P450"/>
    <property type="match status" value="1"/>
</dbReference>
<reference evidence="2 3" key="1">
    <citation type="submission" date="2015-02" db="EMBL/GenBank/DDBJ databases">
        <authorList>
            <person name="Ju K.-S."/>
            <person name="Doroghazi J.R."/>
            <person name="Metcalf W."/>
        </authorList>
    </citation>
    <scope>NUCLEOTIDE SEQUENCE [LARGE SCALE GENOMIC DNA]</scope>
    <source>
        <strain evidence="2 3">NRRL ISP-5550</strain>
    </source>
</reference>
<dbReference type="EMBL" id="JZWV01000668">
    <property type="protein sequence ID" value="KJY29157.1"/>
    <property type="molecule type" value="Genomic_DNA"/>
</dbReference>
<comment type="similarity">
    <text evidence="1">Belongs to the cytochrome P450 family.</text>
</comment>
<dbReference type="GO" id="GO:0016705">
    <property type="term" value="F:oxidoreductase activity, acting on paired donors, with incorporation or reduction of molecular oxygen"/>
    <property type="evidence" value="ECO:0007669"/>
    <property type="project" value="InterPro"/>
</dbReference>
<evidence type="ECO:0008006" key="4">
    <source>
        <dbReference type="Google" id="ProtNLM"/>
    </source>
</evidence>
<dbReference type="GO" id="GO:0005506">
    <property type="term" value="F:iron ion binding"/>
    <property type="evidence" value="ECO:0007669"/>
    <property type="project" value="InterPro"/>
</dbReference>
<dbReference type="OrthoDB" id="3687467at2"/>
<proteinExistence type="inferred from homology"/>
<dbReference type="PATRIC" id="fig|68223.7.peg.667"/>
<name>A0A0F4J477_9ACTN</name>
<keyword evidence="3" id="KW-1185">Reference proteome</keyword>
<dbReference type="GO" id="GO:0020037">
    <property type="term" value="F:heme binding"/>
    <property type="evidence" value="ECO:0007669"/>
    <property type="project" value="InterPro"/>
</dbReference>
<gene>
    <name evidence="2" type="ORF">VR44_23610</name>
</gene>
<dbReference type="RefSeq" id="WP_045949584.1">
    <property type="nucleotide sequence ID" value="NZ_JZWV01000668.1"/>
</dbReference>
<evidence type="ECO:0000256" key="1">
    <source>
        <dbReference type="ARBA" id="ARBA00010617"/>
    </source>
</evidence>
<dbReference type="InterPro" id="IPR036396">
    <property type="entry name" value="Cyt_P450_sf"/>
</dbReference>
<dbReference type="PANTHER" id="PTHR46696:SF1">
    <property type="entry name" value="CYTOCHROME P450 YJIB-RELATED"/>
    <property type="match status" value="1"/>
</dbReference>
<evidence type="ECO:0000313" key="2">
    <source>
        <dbReference type="EMBL" id="KJY29157.1"/>
    </source>
</evidence>
<dbReference type="InterPro" id="IPR002397">
    <property type="entry name" value="Cyt_P450_B"/>
</dbReference>
<dbReference type="Gene3D" id="1.10.630.10">
    <property type="entry name" value="Cytochrome P450"/>
    <property type="match status" value="1"/>
</dbReference>